<evidence type="ECO:0000256" key="8">
    <source>
        <dbReference type="ARBA" id="ARBA00022824"/>
    </source>
</evidence>
<evidence type="ECO:0000256" key="6">
    <source>
        <dbReference type="ARBA" id="ARBA00022771"/>
    </source>
</evidence>
<dbReference type="Gene3D" id="6.10.140.2220">
    <property type="match status" value="1"/>
</dbReference>
<comment type="subcellular location">
    <subcellularLocation>
        <location evidence="1">Endoplasmic reticulum membrane</location>
        <topology evidence="1">Multi-pass membrane protein</topology>
    </subcellularLocation>
    <subcellularLocation>
        <location evidence="2">Golgi apparatus membrane</location>
        <topology evidence="2">Multi-pass membrane protein</topology>
    </subcellularLocation>
</comment>
<keyword evidence="7" id="KW-0378">Hydrolase</keyword>
<feature type="transmembrane region" description="Helical" evidence="18">
    <location>
        <begin position="683"/>
        <end position="710"/>
    </location>
</feature>
<evidence type="ECO:0000256" key="10">
    <source>
        <dbReference type="ARBA" id="ARBA00022976"/>
    </source>
</evidence>
<evidence type="ECO:0000256" key="11">
    <source>
        <dbReference type="ARBA" id="ARBA00022989"/>
    </source>
</evidence>
<keyword evidence="11 18" id="KW-1133">Transmembrane helix</keyword>
<feature type="transmembrane region" description="Helical" evidence="18">
    <location>
        <begin position="361"/>
        <end position="386"/>
    </location>
</feature>
<accession>A0A8H7RZU4</accession>
<name>A0A8H7RZU4_9FUNG</name>
<feature type="transmembrane region" description="Helical" evidence="18">
    <location>
        <begin position="276"/>
        <end position="298"/>
    </location>
</feature>
<evidence type="ECO:0000256" key="2">
    <source>
        <dbReference type="ARBA" id="ARBA00004653"/>
    </source>
</evidence>
<dbReference type="OrthoDB" id="432970at2759"/>
<dbReference type="SUPFAM" id="SSF144232">
    <property type="entry name" value="HIT/MYND zinc finger-like"/>
    <property type="match status" value="1"/>
</dbReference>
<keyword evidence="5" id="KW-0479">Metal-binding</keyword>
<evidence type="ECO:0000256" key="16">
    <source>
        <dbReference type="PROSITE-ProRule" id="PRU00134"/>
    </source>
</evidence>
<keyword evidence="10" id="KW-0914">Notch signaling pathway</keyword>
<feature type="transmembrane region" description="Helical" evidence="18">
    <location>
        <begin position="310"/>
        <end position="330"/>
    </location>
</feature>
<evidence type="ECO:0000256" key="5">
    <source>
        <dbReference type="ARBA" id="ARBA00022723"/>
    </source>
</evidence>
<keyword evidence="4 18" id="KW-0812">Transmembrane</keyword>
<dbReference type="GO" id="GO:0016485">
    <property type="term" value="P:protein processing"/>
    <property type="evidence" value="ECO:0007669"/>
    <property type="project" value="InterPro"/>
</dbReference>
<feature type="region of interest" description="Disordered" evidence="17">
    <location>
        <begin position="498"/>
        <end position="528"/>
    </location>
</feature>
<evidence type="ECO:0000256" key="1">
    <source>
        <dbReference type="ARBA" id="ARBA00004477"/>
    </source>
</evidence>
<dbReference type="InterPro" id="IPR006639">
    <property type="entry name" value="Preselin/SPP"/>
</dbReference>
<feature type="domain" description="MYND-type" evidence="19">
    <location>
        <begin position="47"/>
        <end position="86"/>
    </location>
</feature>
<dbReference type="EMBL" id="JAEPRB010000169">
    <property type="protein sequence ID" value="KAG2219660.1"/>
    <property type="molecule type" value="Genomic_DNA"/>
</dbReference>
<dbReference type="Proteomes" id="UP000646827">
    <property type="component" value="Unassembled WGS sequence"/>
</dbReference>
<feature type="transmembrane region" description="Helical" evidence="18">
    <location>
        <begin position="648"/>
        <end position="671"/>
    </location>
</feature>
<evidence type="ECO:0000256" key="15">
    <source>
        <dbReference type="ARBA" id="ARBA00066080"/>
    </source>
</evidence>
<evidence type="ECO:0000256" key="13">
    <source>
        <dbReference type="ARBA" id="ARBA00023136"/>
    </source>
</evidence>
<feature type="compositionally biased region" description="Acidic residues" evidence="17">
    <location>
        <begin position="610"/>
        <end position="621"/>
    </location>
</feature>
<comment type="caution">
    <text evidence="20">The sequence shown here is derived from an EMBL/GenBank/DDBJ whole genome shotgun (WGS) entry which is preliminary data.</text>
</comment>
<dbReference type="Pfam" id="PF01080">
    <property type="entry name" value="Presenilin"/>
    <property type="match status" value="2"/>
</dbReference>
<feature type="compositionally biased region" description="Polar residues" evidence="17">
    <location>
        <begin position="563"/>
        <end position="582"/>
    </location>
</feature>
<comment type="function">
    <text evidence="14">Probable catalytic subunit of the gamma-secretase complex, an endoprotease complex that catalyzes the intramembrane cleavage of integral membrane proteins such as Notch receptors. Requires the other members of the gamma-secretase complex to have a protease activity.</text>
</comment>
<evidence type="ECO:0000256" key="9">
    <source>
        <dbReference type="ARBA" id="ARBA00022833"/>
    </source>
</evidence>
<feature type="transmembrane region" description="Helical" evidence="18">
    <location>
        <begin position="248"/>
        <end position="269"/>
    </location>
</feature>
<dbReference type="Pfam" id="PF01753">
    <property type="entry name" value="zf-MYND"/>
    <property type="match status" value="1"/>
</dbReference>
<keyword evidence="6 16" id="KW-0863">Zinc-finger</keyword>
<dbReference type="InterPro" id="IPR002893">
    <property type="entry name" value="Znf_MYND"/>
</dbReference>
<feature type="transmembrane region" description="Helical" evidence="18">
    <location>
        <begin position="180"/>
        <end position="200"/>
    </location>
</feature>
<comment type="similarity">
    <text evidence="3">Belongs to the peptidase A22A family.</text>
</comment>
<keyword evidence="9" id="KW-0862">Zinc</keyword>
<dbReference type="GO" id="GO:0008270">
    <property type="term" value="F:zinc ion binding"/>
    <property type="evidence" value="ECO:0007669"/>
    <property type="project" value="UniProtKB-KW"/>
</dbReference>
<feature type="compositionally biased region" description="Low complexity" evidence="17">
    <location>
        <begin position="425"/>
        <end position="435"/>
    </location>
</feature>
<evidence type="ECO:0000256" key="7">
    <source>
        <dbReference type="ARBA" id="ARBA00022801"/>
    </source>
</evidence>
<feature type="transmembrane region" description="Helical" evidence="18">
    <location>
        <begin position="339"/>
        <end position="355"/>
    </location>
</feature>
<protein>
    <recommendedName>
        <fullName evidence="19">MYND-type domain-containing protein</fullName>
    </recommendedName>
</protein>
<evidence type="ECO:0000256" key="17">
    <source>
        <dbReference type="SAM" id="MobiDB-lite"/>
    </source>
</evidence>
<keyword evidence="21" id="KW-1185">Reference proteome</keyword>
<evidence type="ECO:0000313" key="21">
    <source>
        <dbReference type="Proteomes" id="UP000646827"/>
    </source>
</evidence>
<feature type="compositionally biased region" description="Polar residues" evidence="17">
    <location>
        <begin position="449"/>
        <end position="460"/>
    </location>
</feature>
<dbReference type="SMART" id="SM00730">
    <property type="entry name" value="PSN"/>
    <property type="match status" value="1"/>
</dbReference>
<dbReference type="GO" id="GO:0005789">
    <property type="term" value="C:endoplasmic reticulum membrane"/>
    <property type="evidence" value="ECO:0007669"/>
    <property type="project" value="UniProtKB-SubCell"/>
</dbReference>
<evidence type="ECO:0000256" key="3">
    <source>
        <dbReference type="ARBA" id="ARBA00008604"/>
    </source>
</evidence>
<keyword evidence="13 18" id="KW-0472">Membrane</keyword>
<comment type="subunit">
    <text evidence="15">Homodimer. Component of the gamma-secretase complex, a complex composed of a presenilin homodimer, nicastrin, aph1 and pen2.</text>
</comment>
<dbReference type="GO" id="GO:0006509">
    <property type="term" value="P:membrane protein ectodomain proteolysis"/>
    <property type="evidence" value="ECO:0007669"/>
    <property type="project" value="TreeGrafter"/>
</dbReference>
<dbReference type="PANTHER" id="PTHR10202:SF13">
    <property type="entry name" value="PRESENILIN HOMOLOG"/>
    <property type="match status" value="1"/>
</dbReference>
<evidence type="ECO:0000256" key="4">
    <source>
        <dbReference type="ARBA" id="ARBA00022692"/>
    </source>
</evidence>
<dbReference type="InterPro" id="IPR042524">
    <property type="entry name" value="Presenilin_C"/>
</dbReference>
<dbReference type="PANTHER" id="PTHR10202">
    <property type="entry name" value="PRESENILIN"/>
    <property type="match status" value="1"/>
</dbReference>
<evidence type="ECO:0000259" key="19">
    <source>
        <dbReference type="PROSITE" id="PS50865"/>
    </source>
</evidence>
<dbReference type="Gene3D" id="1.10.472.100">
    <property type="entry name" value="Presenilin"/>
    <property type="match status" value="1"/>
</dbReference>
<evidence type="ECO:0000256" key="18">
    <source>
        <dbReference type="SAM" id="Phobius"/>
    </source>
</evidence>
<dbReference type="AlphaFoldDB" id="A0A8H7RZU4"/>
<dbReference type="GO" id="GO:0070765">
    <property type="term" value="C:gamma-secretase complex"/>
    <property type="evidence" value="ECO:0007669"/>
    <property type="project" value="UniProtKB-ARBA"/>
</dbReference>
<dbReference type="PROSITE" id="PS50865">
    <property type="entry name" value="ZF_MYND_2"/>
    <property type="match status" value="1"/>
</dbReference>
<evidence type="ECO:0000256" key="14">
    <source>
        <dbReference type="ARBA" id="ARBA00053367"/>
    </source>
</evidence>
<feature type="compositionally biased region" description="Low complexity" evidence="17">
    <location>
        <begin position="506"/>
        <end position="516"/>
    </location>
</feature>
<keyword evidence="12" id="KW-0333">Golgi apparatus</keyword>
<dbReference type="GO" id="GO:0044351">
    <property type="term" value="P:macropinocytosis"/>
    <property type="evidence" value="ECO:0007669"/>
    <property type="project" value="UniProtKB-ARBA"/>
</dbReference>
<evidence type="ECO:0000313" key="20">
    <source>
        <dbReference type="EMBL" id="KAG2219660.1"/>
    </source>
</evidence>
<proteinExistence type="inferred from homology"/>
<organism evidence="20 21">
    <name type="scientific">Circinella minor</name>
    <dbReference type="NCBI Taxonomy" id="1195481"/>
    <lineage>
        <taxon>Eukaryota</taxon>
        <taxon>Fungi</taxon>
        <taxon>Fungi incertae sedis</taxon>
        <taxon>Mucoromycota</taxon>
        <taxon>Mucoromycotina</taxon>
        <taxon>Mucoromycetes</taxon>
        <taxon>Mucorales</taxon>
        <taxon>Lichtheimiaceae</taxon>
        <taxon>Circinella</taxon>
    </lineage>
</organism>
<gene>
    <name evidence="20" type="ORF">INT45_011844</name>
</gene>
<feature type="compositionally biased region" description="Gly residues" evidence="17">
    <location>
        <begin position="228"/>
        <end position="239"/>
    </location>
</feature>
<feature type="region of interest" description="Disordered" evidence="17">
    <location>
        <begin position="217"/>
        <end position="239"/>
    </location>
</feature>
<dbReference type="FunFam" id="1.10.472.100:FF:000003">
    <property type="entry name" value="Presenilin"/>
    <property type="match status" value="1"/>
</dbReference>
<keyword evidence="8" id="KW-0256">Endoplasmic reticulum</keyword>
<reference evidence="20 21" key="1">
    <citation type="submission" date="2020-12" db="EMBL/GenBank/DDBJ databases">
        <title>Metabolic potential, ecology and presence of endohyphal bacteria is reflected in genomic diversity of Mucoromycotina.</title>
        <authorList>
            <person name="Muszewska A."/>
            <person name="Okrasinska A."/>
            <person name="Steczkiewicz K."/>
            <person name="Drgas O."/>
            <person name="Orlowska M."/>
            <person name="Perlinska-Lenart U."/>
            <person name="Aleksandrzak-Piekarczyk T."/>
            <person name="Szatraj K."/>
            <person name="Zielenkiewicz U."/>
            <person name="Pilsyk S."/>
            <person name="Malc E."/>
            <person name="Mieczkowski P."/>
            <person name="Kruszewska J.S."/>
            <person name="Biernat P."/>
            <person name="Pawlowska J."/>
        </authorList>
    </citation>
    <scope>NUCLEOTIDE SEQUENCE [LARGE SCALE GENOMIC DNA]</scope>
    <source>
        <strain evidence="20 21">CBS 142.35</strain>
    </source>
</reference>
<evidence type="ECO:0000256" key="12">
    <source>
        <dbReference type="ARBA" id="ARBA00023034"/>
    </source>
</evidence>
<dbReference type="GO" id="GO:0042500">
    <property type="term" value="F:aspartic endopeptidase activity, intramembrane cleaving"/>
    <property type="evidence" value="ECO:0007669"/>
    <property type="project" value="InterPro"/>
</dbReference>
<dbReference type="InterPro" id="IPR001108">
    <property type="entry name" value="Peptidase_A22A"/>
</dbReference>
<sequence length="712" mass="77969">MSRSSLTLHIGDDIIDDEATVAPTNTNLNTTTTDEQHQSIDHEPILCSRCQKQATFMCSSCGLNGPRYCSVECQKVDWKESHYKVCEATIAARRSRRATTLTESEQRSSRLGAALAVNSRHNTGYEERNDNNNNTDIPMIDLNESNGANDVYQRNNSGNDERDDEEFADELKFYMQQIYFIIKPVVACIILSIFWVKVAYSGSSDYSPTRSYVVLPNNDSGSTSTGGSSDGGGSDDGGSGGSGITQSLTNALIIIGQIIVVTVVIVFFFRKGWIKVLIGFFMIVVLMLLGFMTYLLLLNLIQVFSIPLDYITMIFALWNFAVAGLVSIFWKGPLWLQQAYLTVMSSLMAFSLTGLEEWTTWILLGLLAVWDLIAVLCPFGPLRLLIESSRKQQRDVPALLYSVNAVWFMLAASDHLRLSKNITLSSSSLSPNRRSSSIEEKPPDVAGQPQGSSNNGRKRTVTLTSITDTIHSLTSSTSGYEASTSSTAPLQQNAISPDVHHNSRYSQPSSSTLASSTEGTMGIAPTSGGVAAGGKVLRSMAEFESHQQQQEQSNKGFTRLRTDSVSSTTVAAQSNTENVTTDSRIDNNNSTTSSQRRRRSNDTQINDDTQPSEEERDEDDVERSGLKLGLGDFVFYSVLIARAALYDWITTVCCTIAVLTGLTTTIFLLAIYKKALPALPISIAFGILFYFVSKTVLVPYIGAVCVFGMVGL</sequence>
<dbReference type="GO" id="GO:0000139">
    <property type="term" value="C:Golgi membrane"/>
    <property type="evidence" value="ECO:0007669"/>
    <property type="project" value="UniProtKB-SubCell"/>
</dbReference>
<feature type="region of interest" description="Disordered" evidence="17">
    <location>
        <begin position="425"/>
        <end position="460"/>
    </location>
</feature>
<feature type="region of interest" description="Disordered" evidence="17">
    <location>
        <begin position="542"/>
        <end position="621"/>
    </location>
</feature>